<dbReference type="NCBIfam" id="TIGR01362">
    <property type="entry name" value="KDO8P_synth"/>
    <property type="match status" value="1"/>
</dbReference>
<evidence type="ECO:0000256" key="2">
    <source>
        <dbReference type="ARBA" id="ARBA00004756"/>
    </source>
</evidence>
<evidence type="ECO:0000313" key="10">
    <source>
        <dbReference type="EMBL" id="MDT8896973.1"/>
    </source>
</evidence>
<evidence type="ECO:0000256" key="4">
    <source>
        <dbReference type="ARBA" id="ARBA00010499"/>
    </source>
</evidence>
<dbReference type="RefSeq" id="WP_315623624.1">
    <property type="nucleotide sequence ID" value="NZ_JAUHMF010000001.1"/>
</dbReference>
<dbReference type="Proteomes" id="UP001254165">
    <property type="component" value="Unassembled WGS sequence"/>
</dbReference>
<name>A0ABU3NL74_9CHLR</name>
<dbReference type="NCBIfam" id="NF003543">
    <property type="entry name" value="PRK05198.1"/>
    <property type="match status" value="1"/>
</dbReference>
<dbReference type="GO" id="GO:0008676">
    <property type="term" value="F:3-deoxy-8-phosphooctulonate synthase activity"/>
    <property type="evidence" value="ECO:0007669"/>
    <property type="project" value="UniProtKB-EC"/>
</dbReference>
<dbReference type="HAMAP" id="MF_00056">
    <property type="entry name" value="KDO8P_synth"/>
    <property type="match status" value="1"/>
</dbReference>
<comment type="catalytic activity">
    <reaction evidence="7 8">
        <text>D-arabinose 5-phosphate + phosphoenolpyruvate + H2O = 3-deoxy-alpha-D-manno-2-octulosonate-8-phosphate + phosphate</text>
        <dbReference type="Rhea" id="RHEA:14053"/>
        <dbReference type="ChEBI" id="CHEBI:15377"/>
        <dbReference type="ChEBI" id="CHEBI:43474"/>
        <dbReference type="ChEBI" id="CHEBI:57693"/>
        <dbReference type="ChEBI" id="CHEBI:58702"/>
        <dbReference type="ChEBI" id="CHEBI:85985"/>
        <dbReference type="EC" id="2.5.1.55"/>
    </reaction>
</comment>
<comment type="subcellular location">
    <subcellularLocation>
        <location evidence="1 8">Cytoplasm</location>
    </subcellularLocation>
</comment>
<dbReference type="PANTHER" id="PTHR21057">
    <property type="entry name" value="PHOSPHO-2-DEHYDRO-3-DEOXYHEPTONATE ALDOLASE"/>
    <property type="match status" value="1"/>
</dbReference>
<dbReference type="InterPro" id="IPR006218">
    <property type="entry name" value="DAHP1/KDSA"/>
</dbReference>
<comment type="pathway">
    <text evidence="3 8">Carbohydrate biosynthesis; 3-deoxy-D-manno-octulosonate biosynthesis; 3-deoxy-D-manno-octulosonate from D-ribulose 5-phosphate: step 2/3.</text>
</comment>
<dbReference type="InterPro" id="IPR006269">
    <property type="entry name" value="KDO8P_synthase"/>
</dbReference>
<proteinExistence type="inferred from homology"/>
<evidence type="ECO:0000256" key="3">
    <source>
        <dbReference type="ARBA" id="ARBA00004845"/>
    </source>
</evidence>
<keyword evidence="8" id="KW-0448">Lipopolysaccharide biosynthesis</keyword>
<dbReference type="Gene3D" id="3.20.20.70">
    <property type="entry name" value="Aldolase class I"/>
    <property type="match status" value="1"/>
</dbReference>
<evidence type="ECO:0000313" key="11">
    <source>
        <dbReference type="Proteomes" id="UP001254165"/>
    </source>
</evidence>
<evidence type="ECO:0000256" key="8">
    <source>
        <dbReference type="HAMAP-Rule" id="MF_00056"/>
    </source>
</evidence>
<comment type="similarity">
    <text evidence="4 8">Belongs to the KdsA family.</text>
</comment>
<dbReference type="InterPro" id="IPR013785">
    <property type="entry name" value="Aldolase_TIM"/>
</dbReference>
<feature type="domain" description="DAHP synthetase I/KDSA" evidence="9">
    <location>
        <begin position="11"/>
        <end position="264"/>
    </location>
</feature>
<organism evidence="10 11">
    <name type="scientific">Thermanaerothrix solaris</name>
    <dbReference type="NCBI Taxonomy" id="3058434"/>
    <lineage>
        <taxon>Bacteria</taxon>
        <taxon>Bacillati</taxon>
        <taxon>Chloroflexota</taxon>
        <taxon>Anaerolineae</taxon>
        <taxon>Anaerolineales</taxon>
        <taxon>Anaerolineaceae</taxon>
        <taxon>Thermanaerothrix</taxon>
    </lineage>
</organism>
<reference evidence="10 11" key="1">
    <citation type="submission" date="2023-07" db="EMBL/GenBank/DDBJ databases">
        <title>Novel species of Thermanaerothrix with wide hydrolytic capabilities.</title>
        <authorList>
            <person name="Zayulina K.S."/>
            <person name="Podosokorskaya O.A."/>
            <person name="Elcheninov A.G."/>
        </authorList>
    </citation>
    <scope>NUCLEOTIDE SEQUENCE [LARGE SCALE GENOMIC DNA]</scope>
    <source>
        <strain evidence="10 11">4228-RoL</strain>
    </source>
</reference>
<dbReference type="EMBL" id="JAUHMF010000001">
    <property type="protein sequence ID" value="MDT8896973.1"/>
    <property type="molecule type" value="Genomic_DNA"/>
</dbReference>
<evidence type="ECO:0000256" key="6">
    <source>
        <dbReference type="ARBA" id="ARBA00022679"/>
    </source>
</evidence>
<protein>
    <recommendedName>
        <fullName evidence="8">2-dehydro-3-deoxyphosphooctonate aldolase</fullName>
        <ecNumber evidence="8">2.5.1.55</ecNumber>
    </recommendedName>
    <alternativeName>
        <fullName evidence="8">3-deoxy-D-manno-octulosonic acid 8-phosphate synthase</fullName>
    </alternativeName>
    <alternativeName>
        <fullName evidence="8">KDO-8-phosphate synthase</fullName>
        <shortName evidence="8">KDO 8-P synthase</shortName>
        <shortName evidence="8">KDOPS</shortName>
    </alternativeName>
    <alternativeName>
        <fullName evidence="8">Phospho-2-dehydro-3-deoxyoctonate aldolase</fullName>
    </alternativeName>
</protein>
<evidence type="ECO:0000256" key="1">
    <source>
        <dbReference type="ARBA" id="ARBA00004496"/>
    </source>
</evidence>
<evidence type="ECO:0000259" key="9">
    <source>
        <dbReference type="Pfam" id="PF00793"/>
    </source>
</evidence>
<sequence length="285" mass="31542">MTHPKAFNIDPQCIIGGDFPLIIAGPCVVESMELVLETAWALKEITNRLGLPFVFKSSYDKANRTSHRSFRSIGFEPALKILARVREEVNIPVLTDVHETSQVMAVMEVADIIQIPAFLCRQTDLIQTVARSGRVVNIKKGQFMAPEDMKFAVEKVTDTGNQRVFLTERGSSFGYHNLVVDMRSLVIMRQFAPVVFDLTHSVQMPGGMNGRSGGQREFAPYLARAAAAVGVDGFFMETHPNPEKALSDGPNMVPLSEISALLESLLEIWKISRSYWESASLSPVA</sequence>
<evidence type="ECO:0000256" key="5">
    <source>
        <dbReference type="ARBA" id="ARBA00022490"/>
    </source>
</evidence>
<keyword evidence="11" id="KW-1185">Reference proteome</keyword>
<comment type="pathway">
    <text evidence="2">Bacterial outer membrane biogenesis; lipopolysaccharide biosynthesis.</text>
</comment>
<gene>
    <name evidence="8 10" type="primary">kdsA</name>
    <name evidence="10" type="ORF">QYE77_01755</name>
</gene>
<keyword evidence="5 8" id="KW-0963">Cytoplasm</keyword>
<comment type="caution">
    <text evidence="10">The sequence shown here is derived from an EMBL/GenBank/DDBJ whole genome shotgun (WGS) entry which is preliminary data.</text>
</comment>
<dbReference type="SUPFAM" id="SSF51569">
    <property type="entry name" value="Aldolase"/>
    <property type="match status" value="1"/>
</dbReference>
<dbReference type="Pfam" id="PF00793">
    <property type="entry name" value="DAHP_synth_1"/>
    <property type="match status" value="1"/>
</dbReference>
<evidence type="ECO:0000256" key="7">
    <source>
        <dbReference type="ARBA" id="ARBA00049112"/>
    </source>
</evidence>
<keyword evidence="6 8" id="KW-0808">Transferase</keyword>
<accession>A0ABU3NL74</accession>
<dbReference type="EC" id="2.5.1.55" evidence="8"/>